<evidence type="ECO:0000256" key="3">
    <source>
        <dbReference type="ARBA" id="ARBA00023163"/>
    </source>
</evidence>
<dbReference type="InterPro" id="IPR011991">
    <property type="entry name" value="ArsR-like_HTH"/>
</dbReference>
<dbReference type="InterPro" id="IPR036390">
    <property type="entry name" value="WH_DNA-bd_sf"/>
</dbReference>
<name>A0A3B0C7L4_9FLAO</name>
<gene>
    <name evidence="5" type="ORF">D7Z94_13975</name>
</gene>
<keyword evidence="1" id="KW-0805">Transcription regulation</keyword>
<dbReference type="SUPFAM" id="SSF46785">
    <property type="entry name" value="Winged helix' DNA-binding domain"/>
    <property type="match status" value="1"/>
</dbReference>
<dbReference type="GO" id="GO:0006355">
    <property type="term" value="P:regulation of DNA-templated transcription"/>
    <property type="evidence" value="ECO:0007669"/>
    <property type="project" value="UniProtKB-ARBA"/>
</dbReference>
<dbReference type="Proteomes" id="UP000276603">
    <property type="component" value="Unassembled WGS sequence"/>
</dbReference>
<dbReference type="GO" id="GO:0003677">
    <property type="term" value="F:DNA binding"/>
    <property type="evidence" value="ECO:0007669"/>
    <property type="project" value="UniProtKB-KW"/>
</dbReference>
<keyword evidence="6" id="KW-1185">Reference proteome</keyword>
<evidence type="ECO:0000313" key="6">
    <source>
        <dbReference type="Proteomes" id="UP000276603"/>
    </source>
</evidence>
<keyword evidence="2" id="KW-0238">DNA-binding</keyword>
<dbReference type="EMBL" id="RBCJ01000003">
    <property type="protein sequence ID" value="RKN79417.1"/>
    <property type="molecule type" value="Genomic_DNA"/>
</dbReference>
<dbReference type="PROSITE" id="PS51118">
    <property type="entry name" value="HTH_HXLR"/>
    <property type="match status" value="1"/>
</dbReference>
<feature type="domain" description="HTH hxlR-type" evidence="4">
    <location>
        <begin position="26"/>
        <end position="124"/>
    </location>
</feature>
<dbReference type="OrthoDB" id="9797599at2"/>
<evidence type="ECO:0000256" key="2">
    <source>
        <dbReference type="ARBA" id="ARBA00023125"/>
    </source>
</evidence>
<protein>
    <submittedName>
        <fullName evidence="5">Transcriptional regulator</fullName>
    </submittedName>
</protein>
<dbReference type="InterPro" id="IPR036388">
    <property type="entry name" value="WH-like_DNA-bd_sf"/>
</dbReference>
<dbReference type="RefSeq" id="WP_120712231.1">
    <property type="nucleotide sequence ID" value="NZ_RBCJ01000003.1"/>
</dbReference>
<evidence type="ECO:0000256" key="1">
    <source>
        <dbReference type="ARBA" id="ARBA00023015"/>
    </source>
</evidence>
<dbReference type="Pfam" id="PF01638">
    <property type="entry name" value="HxlR"/>
    <property type="match status" value="1"/>
</dbReference>
<dbReference type="InterPro" id="IPR002577">
    <property type="entry name" value="HTH_HxlR"/>
</dbReference>
<dbReference type="AlphaFoldDB" id="A0A3B0C7L4"/>
<organism evidence="5 6">
    <name type="scientific">Ulvibacterium marinum</name>
    <dbReference type="NCBI Taxonomy" id="2419782"/>
    <lineage>
        <taxon>Bacteria</taxon>
        <taxon>Pseudomonadati</taxon>
        <taxon>Bacteroidota</taxon>
        <taxon>Flavobacteriia</taxon>
        <taxon>Flavobacteriales</taxon>
        <taxon>Flavobacteriaceae</taxon>
        <taxon>Ulvibacterium</taxon>
    </lineage>
</organism>
<keyword evidence="3" id="KW-0804">Transcription</keyword>
<evidence type="ECO:0000259" key="4">
    <source>
        <dbReference type="PROSITE" id="PS51118"/>
    </source>
</evidence>
<accession>A0A3B0C7L4</accession>
<comment type="caution">
    <text evidence="5">The sequence shown here is derived from an EMBL/GenBank/DDBJ whole genome shotgun (WGS) entry which is preliminary data.</text>
</comment>
<reference evidence="5 6" key="1">
    <citation type="submission" date="2018-10" db="EMBL/GenBank/DDBJ databases">
        <title>Ulvibacterium marinum gen. nov., sp. nov., a novel marine bacterium of the family Flavobacteriaceae, isolated from a culture of the green alga Ulva prolifera.</title>
        <authorList>
            <person name="Zhang Z."/>
        </authorList>
    </citation>
    <scope>NUCLEOTIDE SEQUENCE [LARGE SCALE GENOMIC DNA]</scope>
    <source>
        <strain evidence="5 6">CCMM003</strain>
    </source>
</reference>
<dbReference type="Gene3D" id="1.10.10.10">
    <property type="entry name" value="Winged helix-like DNA-binding domain superfamily/Winged helix DNA-binding domain"/>
    <property type="match status" value="1"/>
</dbReference>
<sequence length="134" mass="15500">MEAEKKIKKISYLESLSARTVFDENCIIQVSFALIADKWTLLILTTLMQGTKRNSDLQKQVIGISPKMLSQTLKTLLKYGMISRKVYPEVPPRVEYTLTEFGTSLVEPLSSFYDWSVDWEDRLRAIYKKTKGKK</sequence>
<proteinExistence type="predicted"/>
<dbReference type="CDD" id="cd00090">
    <property type="entry name" value="HTH_ARSR"/>
    <property type="match status" value="1"/>
</dbReference>
<dbReference type="PANTHER" id="PTHR33204">
    <property type="entry name" value="TRANSCRIPTIONAL REGULATOR, MARR FAMILY"/>
    <property type="match status" value="1"/>
</dbReference>
<evidence type="ECO:0000313" key="5">
    <source>
        <dbReference type="EMBL" id="RKN79417.1"/>
    </source>
</evidence>